<proteinExistence type="predicted"/>
<dbReference type="RefSeq" id="WP_158385120.1">
    <property type="nucleotide sequence ID" value="NZ_CP007174.1"/>
</dbReference>
<organism evidence="1 2">
    <name type="scientific">Candidatus Nitrososphaera evergladensis SR1</name>
    <dbReference type="NCBI Taxonomy" id="1459636"/>
    <lineage>
        <taxon>Archaea</taxon>
        <taxon>Nitrososphaerota</taxon>
        <taxon>Nitrososphaeria</taxon>
        <taxon>Nitrososphaerales</taxon>
        <taxon>Nitrososphaeraceae</taxon>
        <taxon>Nitrososphaera</taxon>
    </lineage>
</organism>
<sequence length="52" mass="5672">MQLKDLVDGTVVGSGSDYIVIQKGKKRLLVECAGFKVQELKSHGTPYGSQFD</sequence>
<accession>A0A075MPV2</accession>
<dbReference type="AlphaFoldDB" id="A0A075MPV2"/>
<dbReference type="Proteomes" id="UP000028194">
    <property type="component" value="Chromosome"/>
</dbReference>
<evidence type="ECO:0000313" key="2">
    <source>
        <dbReference type="Proteomes" id="UP000028194"/>
    </source>
</evidence>
<dbReference type="GeneID" id="43502593"/>
<name>A0A075MPV2_9ARCH</name>
<gene>
    <name evidence="1" type="ORF">NTE_01082</name>
</gene>
<dbReference type="HOGENOM" id="CLU_3057263_0_0_2"/>
<keyword evidence="2" id="KW-1185">Reference proteome</keyword>
<protein>
    <submittedName>
        <fullName evidence="1">Uncharacterized protein</fullName>
    </submittedName>
</protein>
<dbReference type="STRING" id="1459636.NTE_01082"/>
<dbReference type="EMBL" id="CP007174">
    <property type="protein sequence ID" value="AIF83155.1"/>
    <property type="molecule type" value="Genomic_DNA"/>
</dbReference>
<reference evidence="1 2" key="1">
    <citation type="journal article" date="2014" name="PLoS ONE">
        <title>Genome Sequence of Candidatus Nitrososphaera evergladensis from Group I.1b Enriched from Everglades Soil Reveals Novel Genomic Features of the Ammonia-Oxidizing Archaea.</title>
        <authorList>
            <person name="Zhalnina K.V."/>
            <person name="Dias R."/>
            <person name="Leonard M.T."/>
            <person name="Dorr de Quadros P."/>
            <person name="Camargo F.A."/>
            <person name="Drew J.C."/>
            <person name="Farmerie W.G."/>
            <person name="Daroub S.H."/>
            <person name="Triplett E.W."/>
        </authorList>
    </citation>
    <scope>NUCLEOTIDE SEQUENCE [LARGE SCALE GENOMIC DNA]</scope>
    <source>
        <strain evidence="1 2">SR1</strain>
    </source>
</reference>
<dbReference type="OrthoDB" id="6019at2157"/>
<evidence type="ECO:0000313" key="1">
    <source>
        <dbReference type="EMBL" id="AIF83155.1"/>
    </source>
</evidence>
<dbReference type="KEGG" id="nev:NTE_01082"/>